<dbReference type="GO" id="GO:0003700">
    <property type="term" value="F:DNA-binding transcription factor activity"/>
    <property type="evidence" value="ECO:0007669"/>
    <property type="project" value="InterPro"/>
</dbReference>
<evidence type="ECO:0000256" key="7">
    <source>
        <dbReference type="ARBA" id="ARBA00023163"/>
    </source>
</evidence>
<sequence length="419" mass="49091">MNRENPTSTVLDKDRCLVCNAFSKGVHNKCRSCRACAAFYKRAVVLNASYKCKKGNFQCEVDFSKKVLCKACRFEKCKSIGMTLKRSTYNYVKSEDEGNIDIDRKISIDKEDNKTINLLTNLNILPSINIFPNNISVDLNDIVHRIKEIFDKEEVYSDDKDLIKQKTCFQNMKNAIEKFSNLLKMNSYDIMPEPNIKEIERNILFWRRYIILTAEMLLEIPEFSSLPYQNKIQVFRHFWPFWYILFRVWRAVEVFGPHVDFPCAYLDDNGFVKLLPFNDTNPNISHDGILNVAEHMNPLITYLVDYIFTPLKTVNPSIFEIAYLAIQNLFTDKETSNFPKTFHERNKLLLNTSCNELHEYYINTKKDGNYVQRITTLMKVFFSISRLIEQSNEFSIIGEILERYQCNIFKSEIAPSVVI</sequence>
<dbReference type="PANTHER" id="PTHR45680">
    <property type="entry name" value="NUCLEAR HORMONE RECEPTOR FAMILY"/>
    <property type="match status" value="1"/>
</dbReference>
<evidence type="ECO:0000256" key="1">
    <source>
        <dbReference type="ARBA" id="ARBA00005993"/>
    </source>
</evidence>
<dbReference type="Gene3D" id="1.10.565.10">
    <property type="entry name" value="Retinoid X Receptor"/>
    <property type="match status" value="1"/>
</dbReference>
<dbReference type="InterPro" id="IPR035500">
    <property type="entry name" value="NHR-like_dom_sf"/>
</dbReference>
<dbReference type="InterPro" id="IPR001628">
    <property type="entry name" value="Znf_hrmn_rcpt"/>
</dbReference>
<keyword evidence="6" id="KW-0238">DNA-binding</keyword>
<evidence type="ECO:0000256" key="3">
    <source>
        <dbReference type="ARBA" id="ARBA00022771"/>
    </source>
</evidence>
<evidence type="ECO:0000313" key="13">
    <source>
        <dbReference type="WBParaSite" id="SVE_0652700.1"/>
    </source>
</evidence>
<keyword evidence="4" id="KW-0862">Zinc</keyword>
<dbReference type="Pfam" id="PF00104">
    <property type="entry name" value="Hormone_recep"/>
    <property type="match status" value="1"/>
</dbReference>
<keyword evidence="2" id="KW-0479">Metal-binding</keyword>
<keyword evidence="5" id="KW-0805">Transcription regulation</keyword>
<evidence type="ECO:0000259" key="10">
    <source>
        <dbReference type="PROSITE" id="PS51030"/>
    </source>
</evidence>
<evidence type="ECO:0000256" key="4">
    <source>
        <dbReference type="ARBA" id="ARBA00022833"/>
    </source>
</evidence>
<dbReference type="Pfam" id="PF00105">
    <property type="entry name" value="zf-C4"/>
    <property type="match status" value="1"/>
</dbReference>
<accession>A0A0K0FCG2</accession>
<dbReference type="STRING" id="75913.A0A0K0FCG2"/>
<dbReference type="WBParaSite" id="SVE_0652700.1">
    <property type="protein sequence ID" value="SVE_0652700.1"/>
    <property type="gene ID" value="SVE_0652700"/>
</dbReference>
<dbReference type="SUPFAM" id="SSF57716">
    <property type="entry name" value="Glucocorticoid receptor-like (DNA-binding domain)"/>
    <property type="match status" value="1"/>
</dbReference>
<evidence type="ECO:0000259" key="11">
    <source>
        <dbReference type="PROSITE" id="PS51843"/>
    </source>
</evidence>
<evidence type="ECO:0000313" key="12">
    <source>
        <dbReference type="Proteomes" id="UP000035680"/>
    </source>
</evidence>
<keyword evidence="7" id="KW-0804">Transcription</keyword>
<name>A0A0K0FCG2_STRVS</name>
<keyword evidence="8" id="KW-0675">Receptor</keyword>
<feature type="domain" description="Nuclear receptor" evidence="10">
    <location>
        <begin position="13"/>
        <end position="89"/>
    </location>
</feature>
<dbReference type="Gene3D" id="3.30.50.10">
    <property type="entry name" value="Erythroid Transcription Factor GATA-1, subunit A"/>
    <property type="match status" value="1"/>
</dbReference>
<evidence type="ECO:0000256" key="6">
    <source>
        <dbReference type="ARBA" id="ARBA00023125"/>
    </source>
</evidence>
<keyword evidence="9" id="KW-0539">Nucleus</keyword>
<evidence type="ECO:0000256" key="5">
    <source>
        <dbReference type="ARBA" id="ARBA00023015"/>
    </source>
</evidence>
<comment type="similarity">
    <text evidence="1">Belongs to the nuclear hormone receptor family.</text>
</comment>
<dbReference type="AlphaFoldDB" id="A0A0K0FCG2"/>
<dbReference type="InterPro" id="IPR000536">
    <property type="entry name" value="Nucl_hrmn_rcpt_lig-bd"/>
</dbReference>
<dbReference type="InterPro" id="IPR013088">
    <property type="entry name" value="Znf_NHR/GATA"/>
</dbReference>
<dbReference type="PROSITE" id="PS51843">
    <property type="entry name" value="NR_LBD"/>
    <property type="match status" value="1"/>
</dbReference>
<dbReference type="InterPro" id="IPR051152">
    <property type="entry name" value="C.elegans_Orphan_NR"/>
</dbReference>
<dbReference type="GO" id="GO:0043565">
    <property type="term" value="F:sequence-specific DNA binding"/>
    <property type="evidence" value="ECO:0007669"/>
    <property type="project" value="InterPro"/>
</dbReference>
<dbReference type="PANTHER" id="PTHR45680:SF29">
    <property type="entry name" value="NUCLEAR HORMONE RECEPTOR FAMILY"/>
    <property type="match status" value="1"/>
</dbReference>
<evidence type="ECO:0000256" key="8">
    <source>
        <dbReference type="ARBA" id="ARBA00023170"/>
    </source>
</evidence>
<evidence type="ECO:0000256" key="2">
    <source>
        <dbReference type="ARBA" id="ARBA00022723"/>
    </source>
</evidence>
<dbReference type="GO" id="GO:0008270">
    <property type="term" value="F:zinc ion binding"/>
    <property type="evidence" value="ECO:0007669"/>
    <property type="project" value="UniProtKB-KW"/>
</dbReference>
<feature type="domain" description="NR LBD" evidence="11">
    <location>
        <begin position="138"/>
        <end position="417"/>
    </location>
</feature>
<dbReference type="SMART" id="SM00399">
    <property type="entry name" value="ZnF_C4"/>
    <property type="match status" value="1"/>
</dbReference>
<reference evidence="12" key="1">
    <citation type="submission" date="2014-07" db="EMBL/GenBank/DDBJ databases">
        <authorList>
            <person name="Martin A.A"/>
            <person name="De Silva N."/>
        </authorList>
    </citation>
    <scope>NUCLEOTIDE SEQUENCE</scope>
</reference>
<keyword evidence="12" id="KW-1185">Reference proteome</keyword>
<proteinExistence type="inferred from homology"/>
<keyword evidence="3" id="KW-0863">Zinc-finger</keyword>
<dbReference type="Proteomes" id="UP000035680">
    <property type="component" value="Unassembled WGS sequence"/>
</dbReference>
<dbReference type="PRINTS" id="PR00047">
    <property type="entry name" value="STROIDFINGER"/>
</dbReference>
<protein>
    <submittedName>
        <fullName evidence="13">Uncharacterized protein</fullName>
    </submittedName>
</protein>
<evidence type="ECO:0000256" key="9">
    <source>
        <dbReference type="ARBA" id="ARBA00023242"/>
    </source>
</evidence>
<dbReference type="SMART" id="SM00430">
    <property type="entry name" value="HOLI"/>
    <property type="match status" value="1"/>
</dbReference>
<dbReference type="SUPFAM" id="SSF48508">
    <property type="entry name" value="Nuclear receptor ligand-binding domain"/>
    <property type="match status" value="1"/>
</dbReference>
<reference evidence="13" key="2">
    <citation type="submission" date="2015-08" db="UniProtKB">
        <authorList>
            <consortium name="WormBaseParasite"/>
        </authorList>
    </citation>
    <scope>IDENTIFICATION</scope>
</reference>
<dbReference type="PROSITE" id="PS51030">
    <property type="entry name" value="NUCLEAR_REC_DBD_2"/>
    <property type="match status" value="1"/>
</dbReference>
<organism evidence="12 13">
    <name type="scientific">Strongyloides venezuelensis</name>
    <name type="common">Threadworm</name>
    <dbReference type="NCBI Taxonomy" id="75913"/>
    <lineage>
        <taxon>Eukaryota</taxon>
        <taxon>Metazoa</taxon>
        <taxon>Ecdysozoa</taxon>
        <taxon>Nematoda</taxon>
        <taxon>Chromadorea</taxon>
        <taxon>Rhabditida</taxon>
        <taxon>Tylenchina</taxon>
        <taxon>Panagrolaimomorpha</taxon>
        <taxon>Strongyloidoidea</taxon>
        <taxon>Strongyloididae</taxon>
        <taxon>Strongyloides</taxon>
    </lineage>
</organism>